<dbReference type="Pfam" id="PF03720">
    <property type="entry name" value="UDPG_MGDP_dh_C"/>
    <property type="match status" value="1"/>
</dbReference>
<dbReference type="InterPro" id="IPR036291">
    <property type="entry name" value="NAD(P)-bd_dom_sf"/>
</dbReference>
<comment type="similarity">
    <text evidence="3">Belongs to the UDP-glucose/GDP-mannose dehydrogenase family.</text>
</comment>
<dbReference type="InterPro" id="IPR017476">
    <property type="entry name" value="UDP-Glc/GDP-Man"/>
</dbReference>
<dbReference type="InterPro" id="IPR001732">
    <property type="entry name" value="UDP-Glc/GDP-Man_DH_N"/>
</dbReference>
<dbReference type="SUPFAM" id="SSF48179">
    <property type="entry name" value="6-phosphogluconate dehydrogenase C-terminal domain-like"/>
    <property type="match status" value="1"/>
</dbReference>
<reference evidence="5 6" key="1">
    <citation type="submission" date="2022-01" db="EMBL/GenBank/DDBJ databases">
        <title>Labilibaculum sp. nov, a marine bacterium isolated from Antarctica.</title>
        <authorList>
            <person name="Dai W."/>
        </authorList>
    </citation>
    <scope>NUCLEOTIDE SEQUENCE [LARGE SCALE GENOMIC DNA]</scope>
    <source>
        <strain evidence="5 6">DW002</strain>
    </source>
</reference>
<dbReference type="Gene3D" id="3.40.50.720">
    <property type="entry name" value="NAD(P)-binding Rossmann-like Domain"/>
    <property type="match status" value="2"/>
</dbReference>
<dbReference type="PANTHER" id="PTHR43491">
    <property type="entry name" value="UDP-N-ACETYL-D-MANNOSAMINE DEHYDROGENASE"/>
    <property type="match status" value="1"/>
</dbReference>
<dbReference type="NCBIfam" id="TIGR03026">
    <property type="entry name" value="NDP-sugDHase"/>
    <property type="match status" value="1"/>
</dbReference>
<dbReference type="PANTHER" id="PTHR43491:SF1">
    <property type="entry name" value="UDP-N-ACETYL-D-MANNOSAMINE DEHYDROGENASE"/>
    <property type="match status" value="1"/>
</dbReference>
<dbReference type="PIRSF" id="PIRSF000124">
    <property type="entry name" value="UDPglc_GDPman_dh"/>
    <property type="match status" value="1"/>
</dbReference>
<evidence type="ECO:0000256" key="1">
    <source>
        <dbReference type="ARBA" id="ARBA00023002"/>
    </source>
</evidence>
<dbReference type="Proteomes" id="UP001528920">
    <property type="component" value="Unassembled WGS sequence"/>
</dbReference>
<dbReference type="SMART" id="SM00984">
    <property type="entry name" value="UDPG_MGDP_dh_C"/>
    <property type="match status" value="1"/>
</dbReference>
<evidence type="ECO:0000313" key="5">
    <source>
        <dbReference type="EMBL" id="MDE5417465.1"/>
    </source>
</evidence>
<dbReference type="InterPro" id="IPR014026">
    <property type="entry name" value="UDP-Glc/GDP-Man_DH_dimer"/>
</dbReference>
<dbReference type="Pfam" id="PF03721">
    <property type="entry name" value="UDPG_MGDP_dh_N"/>
    <property type="match status" value="1"/>
</dbReference>
<evidence type="ECO:0000256" key="2">
    <source>
        <dbReference type="ARBA" id="ARBA00023027"/>
    </source>
</evidence>
<keyword evidence="6" id="KW-1185">Reference proteome</keyword>
<dbReference type="SUPFAM" id="SSF52413">
    <property type="entry name" value="UDP-glucose/GDP-mannose dehydrogenase C-terminal domain"/>
    <property type="match status" value="1"/>
</dbReference>
<dbReference type="RefSeq" id="WP_275108805.1">
    <property type="nucleotide sequence ID" value="NZ_JAKJSC010000001.1"/>
</dbReference>
<dbReference type="GO" id="GO:0089714">
    <property type="term" value="F:UDP-N-acetyl-D-mannosamine dehydrogenase activity"/>
    <property type="evidence" value="ECO:0007669"/>
    <property type="project" value="UniProtKB-EC"/>
</dbReference>
<keyword evidence="2" id="KW-0520">NAD</keyword>
<organism evidence="5 6">
    <name type="scientific">Paralabilibaculum antarcticum</name>
    <dbReference type="NCBI Taxonomy" id="2912572"/>
    <lineage>
        <taxon>Bacteria</taxon>
        <taxon>Pseudomonadati</taxon>
        <taxon>Bacteroidota</taxon>
        <taxon>Bacteroidia</taxon>
        <taxon>Marinilabiliales</taxon>
        <taxon>Marinifilaceae</taxon>
        <taxon>Paralabilibaculum</taxon>
    </lineage>
</organism>
<sequence length="422" mass="47151">MKKFETVTTVGMGYIGLPTAALIAKSGLRVHGVDVNPKVVEAVNEGRIIIVEPDLDELVKHVVDKKLLSAGLTPVEADVYTIAVPTPFKGNHEPDISYVMAAANAIVPHLKAGDLFIIESTSPVGTTEKVRDLIYSKRSELVGEIFIAYCPERVLPGNIIYELEHNDRVIGGINEESTERACQFFRNFVIGDLHQTNSRTAEMCKLVENSSRDVQIAFANELSIICDKAGINVWELIELANKHPRVNILTPGCGVGGHCIAVDPYFIVSEYPLESQIIGKAREINNYKAFWCVEKIKNAQLKFQLEHGREPKIALMGIAFKPNIDDLRESPAKYIAQKVIQSGQNEILLVEPNVDEYSDHKLSNYREAYEEADLVVYLVAHKEFYALPKSKKKLILDFCGVTNNQREDIEMEEIKEKVSVSK</sequence>
<proteinExistence type="inferred from homology"/>
<dbReference type="InterPro" id="IPR008927">
    <property type="entry name" value="6-PGluconate_DH-like_C_sf"/>
</dbReference>
<dbReference type="Pfam" id="PF00984">
    <property type="entry name" value="UDPG_MGDP_dh"/>
    <property type="match status" value="1"/>
</dbReference>
<dbReference type="EMBL" id="JAKJSC010000001">
    <property type="protein sequence ID" value="MDE5417465.1"/>
    <property type="molecule type" value="Genomic_DNA"/>
</dbReference>
<accession>A0ABT5VQE1</accession>
<dbReference type="NCBIfam" id="NF008286">
    <property type="entry name" value="PRK11064.1"/>
    <property type="match status" value="1"/>
</dbReference>
<dbReference type="EC" id="1.1.1.336" evidence="5"/>
<name>A0ABT5VQE1_9BACT</name>
<comment type="caution">
    <text evidence="5">The sequence shown here is derived from an EMBL/GenBank/DDBJ whole genome shotgun (WGS) entry which is preliminary data.</text>
</comment>
<dbReference type="InterPro" id="IPR028359">
    <property type="entry name" value="UDP_ManNAc/GlcNAc_DH"/>
</dbReference>
<feature type="domain" description="UDP-glucose/GDP-mannose dehydrogenase C-terminal" evidence="4">
    <location>
        <begin position="314"/>
        <end position="404"/>
    </location>
</feature>
<dbReference type="SUPFAM" id="SSF51735">
    <property type="entry name" value="NAD(P)-binding Rossmann-fold domains"/>
    <property type="match status" value="1"/>
</dbReference>
<protein>
    <submittedName>
        <fullName evidence="5">UDP-N-acetyl-D-mannosamine dehydrogenase</fullName>
        <ecNumber evidence="5">1.1.1.336</ecNumber>
    </submittedName>
</protein>
<dbReference type="PIRSF" id="PIRSF500136">
    <property type="entry name" value="UDP_ManNAc_DH"/>
    <property type="match status" value="1"/>
</dbReference>
<keyword evidence="1 5" id="KW-0560">Oxidoreductase</keyword>
<evidence type="ECO:0000313" key="6">
    <source>
        <dbReference type="Proteomes" id="UP001528920"/>
    </source>
</evidence>
<evidence type="ECO:0000259" key="4">
    <source>
        <dbReference type="SMART" id="SM00984"/>
    </source>
</evidence>
<gene>
    <name evidence="5" type="primary">wecC</name>
    <name evidence="5" type="ORF">L3049_05540</name>
</gene>
<dbReference type="InterPro" id="IPR014027">
    <property type="entry name" value="UDP-Glc/GDP-Man_DH_C"/>
</dbReference>
<evidence type="ECO:0000256" key="3">
    <source>
        <dbReference type="PIRNR" id="PIRNR000124"/>
    </source>
</evidence>
<dbReference type="InterPro" id="IPR036220">
    <property type="entry name" value="UDP-Glc/GDP-Man_DH_C_sf"/>
</dbReference>